<dbReference type="InterPro" id="IPR018966">
    <property type="entry name" value="VTC_domain"/>
</dbReference>
<dbReference type="CDD" id="cd14480">
    <property type="entry name" value="SPX_VTC2_like"/>
    <property type="match status" value="1"/>
</dbReference>
<comment type="subcellular location">
    <subcellularLocation>
        <location evidence="1">Vacuole membrane</location>
        <topology evidence="1">Multi-pass membrane protein</topology>
    </subcellularLocation>
</comment>
<keyword evidence="2" id="KW-0926">Vacuole</keyword>
<dbReference type="PROSITE" id="PS51382">
    <property type="entry name" value="SPX"/>
    <property type="match status" value="1"/>
</dbReference>
<feature type="compositionally biased region" description="Polar residues" evidence="7">
    <location>
        <begin position="1317"/>
        <end position="1328"/>
    </location>
</feature>
<gene>
    <name evidence="10" type="ORF">QBC37DRAFT_471481</name>
</gene>
<dbReference type="InterPro" id="IPR003807">
    <property type="entry name" value="DUF202"/>
</dbReference>
<dbReference type="Gene3D" id="3.20.100.30">
    <property type="entry name" value="VTC, catalytic tunnel domain"/>
    <property type="match status" value="1"/>
</dbReference>
<keyword evidence="4 8" id="KW-1133">Transmembrane helix</keyword>
<keyword evidence="5 8" id="KW-0472">Membrane</keyword>
<feature type="compositionally biased region" description="Basic and acidic residues" evidence="7">
    <location>
        <begin position="1511"/>
        <end position="1520"/>
    </location>
</feature>
<sequence length="1590" mass="180064">MRFGKTLRQSIYAPWKDKYIDYGKLKSILRDDRPDDEDEPWTEEDENKFCDEIFNTQLENVAQFQEEKIKELRQRVDAAFEKLKDLPSLEEGKPASDSTTKWLKDLEGELDSITNEVEELQKYSNLNYTGFLKIVKKHDRKRGDRYKIRPIMQVSLSKRPFNSEQAYSPLLNKLSLMYFAIRQQLEGGNNAAGEVFPPDPDSQPETHNGERYTAHKFWVHPDNLLEVKTYILRRLPALVYSEQSAKDVDANADPTITSLYFDNKNFQLYNEKVDREAEAASLRLRWYGQLSSKPEIFLEQKMVHQNGTSDEHKFAIKEKYVKPFLDGEYKMEKSIQKMERQGQKTEDVDEFRSTADEIQEFVRTNKLEPVLRANYIRTAFQKPGDDRVRIAIDTDIAFIREDTLDRSRPCRDPNEWHRLDIDNSNMTYPFKNINQSEVSRFPYAVLEIKLKEDPANARKRPAWIQDLTASHLVHPAPRFSKFVQGCASLFEDYVNRLPFWLSDLDTDIRKDPQVAFEEEEERKVQRAQNEQVVGSLLGTKLGSYKGARSSPVAKSYLADRVAAENAAASTPMSGRSGVPQATASGALGEGETPDVQGRTSSQQTDQAGQQRRDYGTLSSVFPGFSLSKYARFRRAREGSHGNLPAGVVEPTEWIKNSGPLQIEPKVWLANERTFLKWQHICILLGGLAVSLYSAAGRGTVAEFMGIGYILVAVFAGGWGYYTLHTRREMIVARSGRDFDNLWGPLIISVALMGALVVNLVLAWREALKRRRDGTEGLLDGSESLERKGFWGLFRTRSSATKGKLEKEPPPRRVSEGDVLGDRRRRRSEPNLESSPHVSSDRRRPRRSGYVDSKGKGRERPGGRPHYDTGPLTEWPPSGMSSREELSLGPAMRLIARGVPAFRGHKKAIPHASEQYYALYATAAGNRGDDTDAADLHDSMAQLMTLRLLGSGQATYPWETLEQPSFTFCYGKRPGTVTLNHWVSMASAFPPAIALRDPGVMPREIELDRIFERLKFLEKGLEDDDEDLMYKNLYRRLLRDPDKYLGPHRTLDKQITDLIMVLSRPDWIDFTNTRNQVVTKFIYDTSEANAKMYHKFFHQLLLSVELDLRINSKHHMTEAKEKLLTQIPPTIQWDLALARRWRENIRIENYGDTPDQIRLRFKLRKRQVKMLKRFTQMMKWPNLAETLESLQYHEEDSSLDRISSHAMAFFTGLVLPGPTFPFLIMNSLVDLDPDRATDELALLTHLHPNCGFQYRNSYTYWTATSIVGKVLAPTCHSIAGWVGPARPCVDLARSQIARIRSRRLLNSQPRQSHHRKSSNPTSATSSVLSGCSTVTNHDVRTMAERSDPLGPPTEVFPVQEYSLVTVDPDEVDSYYDTHDLVRIEILNLRPCADRAAENGPTWFDASIQFAIDGVSWPLRLTYDVSFVCAWPCSDGPHPLFFDYVFTRVGVDELVGFNGWDGGASLGDRYGDGRKARSLSPGGVGGSGNARGKAKAMSGSNLGDTIRPPGGGGKEKEKKQLGPDDERVLVVDAFGVPDNEVLARAWCANWGLGAVVADIGRTCMACAIREAYAATLTVVILVDDSRDTGRDD</sequence>
<feature type="region of interest" description="Disordered" evidence="7">
    <location>
        <begin position="567"/>
        <end position="612"/>
    </location>
</feature>
<feature type="transmembrane region" description="Helical" evidence="8">
    <location>
        <begin position="703"/>
        <end position="721"/>
    </location>
</feature>
<dbReference type="InterPro" id="IPR051572">
    <property type="entry name" value="VTC_Complex_Subunit"/>
</dbReference>
<reference evidence="10" key="2">
    <citation type="submission" date="2023-05" db="EMBL/GenBank/DDBJ databases">
        <authorList>
            <consortium name="Lawrence Berkeley National Laboratory"/>
            <person name="Steindorff A."/>
            <person name="Hensen N."/>
            <person name="Bonometti L."/>
            <person name="Westerberg I."/>
            <person name="Brannstrom I.O."/>
            <person name="Guillou S."/>
            <person name="Cros-Aarteil S."/>
            <person name="Calhoun S."/>
            <person name="Haridas S."/>
            <person name="Kuo A."/>
            <person name="Mondo S."/>
            <person name="Pangilinan J."/>
            <person name="Riley R."/>
            <person name="Labutti K."/>
            <person name="Andreopoulos B."/>
            <person name="Lipzen A."/>
            <person name="Chen C."/>
            <person name="Yanf M."/>
            <person name="Daum C."/>
            <person name="Ng V."/>
            <person name="Clum A."/>
            <person name="Ohm R."/>
            <person name="Martin F."/>
            <person name="Silar P."/>
            <person name="Natvig D."/>
            <person name="Lalanne C."/>
            <person name="Gautier V."/>
            <person name="Ament-Velasquez S.L."/>
            <person name="Kruys A."/>
            <person name="Hutchinson M.I."/>
            <person name="Powell A.J."/>
            <person name="Barry K."/>
            <person name="Miller A.N."/>
            <person name="Grigoriev I.V."/>
            <person name="Debuchy R."/>
            <person name="Gladieux P."/>
            <person name="Thoren M.H."/>
            <person name="Johannesson H."/>
        </authorList>
    </citation>
    <scope>NUCLEOTIDE SEQUENCE</scope>
    <source>
        <strain evidence="10">PSN293</strain>
    </source>
</reference>
<comment type="caution">
    <text evidence="10">The sequence shown here is derived from an EMBL/GenBank/DDBJ whole genome shotgun (WGS) entry which is preliminary data.</text>
</comment>
<evidence type="ECO:0000256" key="2">
    <source>
        <dbReference type="ARBA" id="ARBA00022554"/>
    </source>
</evidence>
<dbReference type="EMBL" id="MU858070">
    <property type="protein sequence ID" value="KAK4216234.1"/>
    <property type="molecule type" value="Genomic_DNA"/>
</dbReference>
<accession>A0AAN7BA77</accession>
<dbReference type="Proteomes" id="UP001301769">
    <property type="component" value="Unassembled WGS sequence"/>
</dbReference>
<protein>
    <submittedName>
        <fullName evidence="10">VTC domain-containing protein</fullName>
    </submittedName>
</protein>
<proteinExistence type="predicted"/>
<dbReference type="PANTHER" id="PTHR46140:SF2">
    <property type="entry name" value="VACUOLAR TRANSPORTER CHAPERONE 3 COMPLEX SUBUNIT 3-RELATED"/>
    <property type="match status" value="1"/>
</dbReference>
<feature type="compositionally biased region" description="Basic and acidic residues" evidence="7">
    <location>
        <begin position="852"/>
        <end position="866"/>
    </location>
</feature>
<evidence type="ECO:0000256" key="7">
    <source>
        <dbReference type="SAM" id="MobiDB-lite"/>
    </source>
</evidence>
<feature type="transmembrane region" description="Helical" evidence="8">
    <location>
        <begin position="741"/>
        <end position="761"/>
    </location>
</feature>
<evidence type="ECO:0000256" key="3">
    <source>
        <dbReference type="ARBA" id="ARBA00022692"/>
    </source>
</evidence>
<evidence type="ECO:0000256" key="6">
    <source>
        <dbReference type="SAM" id="Coils"/>
    </source>
</evidence>
<feature type="coiled-coil region" evidence="6">
    <location>
        <begin position="55"/>
        <end position="123"/>
    </location>
</feature>
<evidence type="ECO:0000256" key="1">
    <source>
        <dbReference type="ARBA" id="ARBA00004128"/>
    </source>
</evidence>
<dbReference type="Pfam" id="PF09359">
    <property type="entry name" value="VTC"/>
    <property type="match status" value="1"/>
</dbReference>
<feature type="compositionally biased region" description="Polar residues" evidence="7">
    <location>
        <begin position="597"/>
        <end position="609"/>
    </location>
</feature>
<reference evidence="10" key="1">
    <citation type="journal article" date="2023" name="Mol. Phylogenet. Evol.">
        <title>Genome-scale phylogeny and comparative genomics of the fungal order Sordariales.</title>
        <authorList>
            <person name="Hensen N."/>
            <person name="Bonometti L."/>
            <person name="Westerberg I."/>
            <person name="Brannstrom I.O."/>
            <person name="Guillou S."/>
            <person name="Cros-Aarteil S."/>
            <person name="Calhoun S."/>
            <person name="Haridas S."/>
            <person name="Kuo A."/>
            <person name="Mondo S."/>
            <person name="Pangilinan J."/>
            <person name="Riley R."/>
            <person name="LaButti K."/>
            <person name="Andreopoulos B."/>
            <person name="Lipzen A."/>
            <person name="Chen C."/>
            <person name="Yan M."/>
            <person name="Daum C."/>
            <person name="Ng V."/>
            <person name="Clum A."/>
            <person name="Steindorff A."/>
            <person name="Ohm R.A."/>
            <person name="Martin F."/>
            <person name="Silar P."/>
            <person name="Natvig D.O."/>
            <person name="Lalanne C."/>
            <person name="Gautier V."/>
            <person name="Ament-Velasquez S.L."/>
            <person name="Kruys A."/>
            <person name="Hutchinson M.I."/>
            <person name="Powell A.J."/>
            <person name="Barry K."/>
            <person name="Miller A.N."/>
            <person name="Grigoriev I.V."/>
            <person name="Debuchy R."/>
            <person name="Gladieux P."/>
            <person name="Hiltunen Thoren M."/>
            <person name="Johannesson H."/>
        </authorList>
    </citation>
    <scope>NUCLEOTIDE SEQUENCE</scope>
    <source>
        <strain evidence="10">PSN293</strain>
    </source>
</reference>
<feature type="region of interest" description="Disordered" evidence="7">
    <location>
        <begin position="800"/>
        <end position="884"/>
    </location>
</feature>
<evidence type="ECO:0000256" key="4">
    <source>
        <dbReference type="ARBA" id="ARBA00022989"/>
    </source>
</evidence>
<organism evidence="10 11">
    <name type="scientific">Rhypophila decipiens</name>
    <dbReference type="NCBI Taxonomy" id="261697"/>
    <lineage>
        <taxon>Eukaryota</taxon>
        <taxon>Fungi</taxon>
        <taxon>Dikarya</taxon>
        <taxon>Ascomycota</taxon>
        <taxon>Pezizomycotina</taxon>
        <taxon>Sordariomycetes</taxon>
        <taxon>Sordariomycetidae</taxon>
        <taxon>Sordariales</taxon>
        <taxon>Naviculisporaceae</taxon>
        <taxon>Rhypophila</taxon>
    </lineage>
</organism>
<evidence type="ECO:0000256" key="8">
    <source>
        <dbReference type="SAM" id="Phobius"/>
    </source>
</evidence>
<name>A0AAN7BA77_9PEZI</name>
<feature type="region of interest" description="Disordered" evidence="7">
    <location>
        <begin position="1302"/>
        <end position="1328"/>
    </location>
</feature>
<feature type="domain" description="SPX" evidence="9">
    <location>
        <begin position="1"/>
        <end position="152"/>
    </location>
</feature>
<evidence type="ECO:0000259" key="9">
    <source>
        <dbReference type="PROSITE" id="PS51382"/>
    </source>
</evidence>
<keyword evidence="6" id="KW-0175">Coiled coil</keyword>
<dbReference type="GO" id="GO:0006799">
    <property type="term" value="P:polyphosphate biosynthetic process"/>
    <property type="evidence" value="ECO:0007669"/>
    <property type="project" value="UniProtKB-ARBA"/>
</dbReference>
<dbReference type="FunFam" id="3.20.100.30:FF:000002">
    <property type="entry name" value="Vacuolar transporter chaperone"/>
    <property type="match status" value="1"/>
</dbReference>
<dbReference type="GO" id="GO:0033254">
    <property type="term" value="C:vacuolar transporter chaperone complex"/>
    <property type="evidence" value="ECO:0007669"/>
    <property type="project" value="TreeGrafter"/>
</dbReference>
<keyword evidence="3 8" id="KW-0812">Transmembrane</keyword>
<dbReference type="Pfam" id="PF02656">
    <property type="entry name" value="DUF202"/>
    <property type="match status" value="1"/>
</dbReference>
<evidence type="ECO:0000313" key="10">
    <source>
        <dbReference type="EMBL" id="KAK4216234.1"/>
    </source>
</evidence>
<feature type="compositionally biased region" description="Basic and acidic residues" evidence="7">
    <location>
        <begin position="802"/>
        <end position="821"/>
    </location>
</feature>
<feature type="compositionally biased region" description="Polar residues" evidence="7">
    <location>
        <begin position="567"/>
        <end position="583"/>
    </location>
</feature>
<dbReference type="InterPro" id="IPR004331">
    <property type="entry name" value="SPX_dom"/>
</dbReference>
<dbReference type="GO" id="GO:0000329">
    <property type="term" value="C:fungal-type vacuole membrane"/>
    <property type="evidence" value="ECO:0007669"/>
    <property type="project" value="TreeGrafter"/>
</dbReference>
<dbReference type="CDD" id="cd07892">
    <property type="entry name" value="PolyPPase_VTC2-3_like"/>
    <property type="match status" value="1"/>
</dbReference>
<evidence type="ECO:0000256" key="5">
    <source>
        <dbReference type="ARBA" id="ARBA00023136"/>
    </source>
</evidence>
<keyword evidence="11" id="KW-1185">Reference proteome</keyword>
<dbReference type="PANTHER" id="PTHR46140">
    <property type="entry name" value="VACUOLAR TRANSPORTER CHAPERONE 1-RELATED"/>
    <property type="match status" value="1"/>
</dbReference>
<evidence type="ECO:0000313" key="11">
    <source>
        <dbReference type="Proteomes" id="UP001301769"/>
    </source>
</evidence>
<feature type="region of interest" description="Disordered" evidence="7">
    <location>
        <begin position="1475"/>
        <end position="1520"/>
    </location>
</feature>
<dbReference type="InterPro" id="IPR042267">
    <property type="entry name" value="VTC_sf"/>
</dbReference>